<proteinExistence type="predicted"/>
<gene>
    <name evidence="2" type="ORF">DSTB1V02_LOCUS4261</name>
</gene>
<evidence type="ECO:0000313" key="3">
    <source>
        <dbReference type="Proteomes" id="UP000677054"/>
    </source>
</evidence>
<sequence>MLGGREDEPLANDGGAAIIGENVSTEPRFQVSHERRFRDGGRGSIHDEGVLIPFQAQSRSKHLNDLSHDSVEPDEERAHLNTSRAIPIPQARVAYKWQV</sequence>
<dbReference type="Proteomes" id="UP000677054">
    <property type="component" value="Unassembled WGS sequence"/>
</dbReference>
<evidence type="ECO:0000256" key="1">
    <source>
        <dbReference type="SAM" id="MobiDB-lite"/>
    </source>
</evidence>
<dbReference type="EMBL" id="CAJPEV010000620">
    <property type="protein sequence ID" value="CAG0886992.1"/>
    <property type="molecule type" value="Genomic_DNA"/>
</dbReference>
<evidence type="ECO:0000313" key="2">
    <source>
        <dbReference type="EMBL" id="CAD7244364.1"/>
    </source>
</evidence>
<organism evidence="2">
    <name type="scientific">Darwinula stevensoni</name>
    <dbReference type="NCBI Taxonomy" id="69355"/>
    <lineage>
        <taxon>Eukaryota</taxon>
        <taxon>Metazoa</taxon>
        <taxon>Ecdysozoa</taxon>
        <taxon>Arthropoda</taxon>
        <taxon>Crustacea</taxon>
        <taxon>Oligostraca</taxon>
        <taxon>Ostracoda</taxon>
        <taxon>Podocopa</taxon>
        <taxon>Podocopida</taxon>
        <taxon>Darwinulocopina</taxon>
        <taxon>Darwinuloidea</taxon>
        <taxon>Darwinulidae</taxon>
        <taxon>Darwinula</taxon>
    </lineage>
</organism>
<keyword evidence="3" id="KW-1185">Reference proteome</keyword>
<accession>A0A7R9A1N1</accession>
<reference evidence="2" key="1">
    <citation type="submission" date="2020-11" db="EMBL/GenBank/DDBJ databases">
        <authorList>
            <person name="Tran Van P."/>
        </authorList>
    </citation>
    <scope>NUCLEOTIDE SEQUENCE</scope>
</reference>
<feature type="region of interest" description="Disordered" evidence="1">
    <location>
        <begin position="1"/>
        <end position="27"/>
    </location>
</feature>
<dbReference type="EMBL" id="LR900137">
    <property type="protein sequence ID" value="CAD7244364.1"/>
    <property type="molecule type" value="Genomic_DNA"/>
</dbReference>
<name>A0A7R9A1N1_9CRUS</name>
<protein>
    <submittedName>
        <fullName evidence="2">Uncharacterized protein</fullName>
    </submittedName>
</protein>
<dbReference type="AlphaFoldDB" id="A0A7R9A1N1"/>